<dbReference type="AlphaFoldDB" id="A0A3E4F6V6"/>
<gene>
    <name evidence="2" type="ORF">DXD84_06845</name>
</gene>
<keyword evidence="1" id="KW-0472">Membrane</keyword>
<organism evidence="2 3">
    <name type="scientific">Dorea formicigenerans</name>
    <dbReference type="NCBI Taxonomy" id="39486"/>
    <lineage>
        <taxon>Bacteria</taxon>
        <taxon>Bacillati</taxon>
        <taxon>Bacillota</taxon>
        <taxon>Clostridia</taxon>
        <taxon>Lachnospirales</taxon>
        <taxon>Lachnospiraceae</taxon>
        <taxon>Dorea</taxon>
    </lineage>
</organism>
<sequence>MKYNILDYKLKVIVDELGEEYKDLLIERILGDMHENDADLINPSDLIRLDVTIKSNLRIDKKVQRQNHMFSMISLLGITYALFGLMLMMWSEVRDTIRYDSIMMMSFVLTFMGLFVALFSLLFKNMGRIRSQYYRRQSHTISPYEVVNKWKEIEALVHELTPEKDTLSLSSMVSNLKDTQIISEQDIKIINQLLNIRNQIVHGQDDKYNMSQEELRSILLQADKIISKMKKIV</sequence>
<dbReference type="EMBL" id="QSOI01000006">
    <property type="protein sequence ID" value="RGI84651.1"/>
    <property type="molecule type" value="Genomic_DNA"/>
</dbReference>
<reference evidence="2 3" key="1">
    <citation type="submission" date="2018-08" db="EMBL/GenBank/DDBJ databases">
        <title>A genome reference for cultivated species of the human gut microbiota.</title>
        <authorList>
            <person name="Zou Y."/>
            <person name="Xue W."/>
            <person name="Luo G."/>
        </authorList>
    </citation>
    <scope>NUCLEOTIDE SEQUENCE [LARGE SCALE GENOMIC DNA]</scope>
    <source>
        <strain evidence="2 3">TM09-19AC</strain>
    </source>
</reference>
<evidence type="ECO:0000313" key="2">
    <source>
        <dbReference type="EMBL" id="RGI84651.1"/>
    </source>
</evidence>
<evidence type="ECO:0000313" key="3">
    <source>
        <dbReference type="Proteomes" id="UP000260664"/>
    </source>
</evidence>
<dbReference type="Proteomes" id="UP000260664">
    <property type="component" value="Unassembled WGS sequence"/>
</dbReference>
<keyword evidence="1" id="KW-1133">Transmembrane helix</keyword>
<keyword evidence="1" id="KW-0812">Transmembrane</keyword>
<evidence type="ECO:0000256" key="1">
    <source>
        <dbReference type="SAM" id="Phobius"/>
    </source>
</evidence>
<proteinExistence type="predicted"/>
<feature type="transmembrane region" description="Helical" evidence="1">
    <location>
        <begin position="69"/>
        <end position="90"/>
    </location>
</feature>
<accession>A0A3E4F6V6</accession>
<name>A0A3E4F6V6_9FIRM</name>
<protein>
    <submittedName>
        <fullName evidence="2">Uncharacterized protein</fullName>
    </submittedName>
</protein>
<feature type="transmembrane region" description="Helical" evidence="1">
    <location>
        <begin position="102"/>
        <end position="123"/>
    </location>
</feature>
<comment type="caution">
    <text evidence="2">The sequence shown here is derived from an EMBL/GenBank/DDBJ whole genome shotgun (WGS) entry which is preliminary data.</text>
</comment>
<dbReference type="RefSeq" id="WP_117494912.1">
    <property type="nucleotide sequence ID" value="NZ_QSOI01000006.1"/>
</dbReference>